<organism evidence="9 10">
    <name type="scientific">Acer yangbiense</name>
    <dbReference type="NCBI Taxonomy" id="1000413"/>
    <lineage>
        <taxon>Eukaryota</taxon>
        <taxon>Viridiplantae</taxon>
        <taxon>Streptophyta</taxon>
        <taxon>Embryophyta</taxon>
        <taxon>Tracheophyta</taxon>
        <taxon>Spermatophyta</taxon>
        <taxon>Magnoliopsida</taxon>
        <taxon>eudicotyledons</taxon>
        <taxon>Gunneridae</taxon>
        <taxon>Pentapetalae</taxon>
        <taxon>rosids</taxon>
        <taxon>malvids</taxon>
        <taxon>Sapindales</taxon>
        <taxon>Sapindaceae</taxon>
        <taxon>Hippocastanoideae</taxon>
        <taxon>Acereae</taxon>
        <taxon>Acer</taxon>
    </lineage>
</organism>
<evidence type="ECO:0000313" key="10">
    <source>
        <dbReference type="Proteomes" id="UP000323000"/>
    </source>
</evidence>
<dbReference type="InterPro" id="IPR002913">
    <property type="entry name" value="START_lipid-bd_dom"/>
</dbReference>
<feature type="region of interest" description="Disordered" evidence="6">
    <location>
        <begin position="218"/>
        <end position="240"/>
    </location>
</feature>
<dbReference type="PANTHER" id="PTHR45654:SF5">
    <property type="entry name" value="HOMEOBOX-LEUCINE ZIPPER PROTEIN ANTHOCYANINLESS 2-RELATED"/>
    <property type="match status" value="1"/>
</dbReference>
<keyword evidence="2" id="KW-0238">DNA-binding</keyword>
<evidence type="ECO:0000256" key="1">
    <source>
        <dbReference type="ARBA" id="ARBA00023015"/>
    </source>
</evidence>
<feature type="domain" description="HD-Zip IV C-terminal" evidence="8">
    <location>
        <begin position="187"/>
        <end position="232"/>
    </location>
</feature>
<accession>A0A5C7IL79</accession>
<dbReference type="InterPro" id="IPR042160">
    <property type="entry name" value="HD-Zip_IV"/>
</dbReference>
<evidence type="ECO:0000259" key="8">
    <source>
        <dbReference type="Pfam" id="PF25797"/>
    </source>
</evidence>
<evidence type="ECO:0000256" key="5">
    <source>
        <dbReference type="ARBA" id="ARBA00023242"/>
    </source>
</evidence>
<evidence type="ECO:0000259" key="7">
    <source>
        <dbReference type="Pfam" id="PF01852"/>
    </source>
</evidence>
<keyword evidence="4" id="KW-0804">Transcription</keyword>
<protein>
    <submittedName>
        <fullName evidence="9">Uncharacterized protein</fullName>
    </submittedName>
</protein>
<evidence type="ECO:0000256" key="3">
    <source>
        <dbReference type="ARBA" id="ARBA00023155"/>
    </source>
</evidence>
<dbReference type="Proteomes" id="UP000323000">
    <property type="component" value="Chromosome 2"/>
</dbReference>
<dbReference type="EMBL" id="VAHF01000002">
    <property type="protein sequence ID" value="TXG69226.1"/>
    <property type="molecule type" value="Genomic_DNA"/>
</dbReference>
<keyword evidence="1" id="KW-0805">Transcription regulation</keyword>
<keyword evidence="5" id="KW-0539">Nucleus</keyword>
<sequence>MSKRQQHFTNVCIVSSSYITSLSSSSTNADAYPTCMRLPSGCFVLDLPNNCSQVTWIEHSKYDEGAIHNLCCPLVSSCRGFGAQRWVPTYKGNIPMWPHAGIGSNGRKSFLTLAQCMMYNFCSGVCASSLCKWDKLCVESVHENVRVLARRSRIDPGEPPEYEDFLGRLINLCENASSRPHRQGSGYGSLDLHSINMLMSGIDSSTVALLPSGFAIQPDGHTSHGTTRNDNEGSNFNEIT</sequence>
<keyword evidence="10" id="KW-1185">Reference proteome</keyword>
<evidence type="ECO:0000256" key="6">
    <source>
        <dbReference type="SAM" id="MobiDB-lite"/>
    </source>
</evidence>
<feature type="domain" description="START" evidence="7">
    <location>
        <begin position="18"/>
        <end position="90"/>
    </location>
</feature>
<dbReference type="Pfam" id="PF01852">
    <property type="entry name" value="START"/>
    <property type="match status" value="1"/>
</dbReference>
<gene>
    <name evidence="9" type="ORF">EZV62_004161</name>
</gene>
<feature type="compositionally biased region" description="Polar residues" evidence="6">
    <location>
        <begin position="223"/>
        <end position="240"/>
    </location>
</feature>
<evidence type="ECO:0000313" key="9">
    <source>
        <dbReference type="EMBL" id="TXG69226.1"/>
    </source>
</evidence>
<dbReference type="GO" id="GO:0003677">
    <property type="term" value="F:DNA binding"/>
    <property type="evidence" value="ECO:0007669"/>
    <property type="project" value="UniProtKB-KW"/>
</dbReference>
<proteinExistence type="predicted"/>
<dbReference type="AlphaFoldDB" id="A0A5C7IL79"/>
<keyword evidence="3" id="KW-0371">Homeobox</keyword>
<dbReference type="Pfam" id="PF25797">
    <property type="entry name" value="PDF2_C"/>
    <property type="match status" value="2"/>
</dbReference>
<comment type="caution">
    <text evidence="9">The sequence shown here is derived from an EMBL/GenBank/DDBJ whole genome shotgun (WGS) entry which is preliminary data.</text>
</comment>
<evidence type="ECO:0000256" key="2">
    <source>
        <dbReference type="ARBA" id="ARBA00023125"/>
    </source>
</evidence>
<evidence type="ECO:0000256" key="4">
    <source>
        <dbReference type="ARBA" id="ARBA00023163"/>
    </source>
</evidence>
<name>A0A5C7IL79_9ROSI</name>
<dbReference type="GO" id="GO:0008289">
    <property type="term" value="F:lipid binding"/>
    <property type="evidence" value="ECO:0007669"/>
    <property type="project" value="InterPro"/>
</dbReference>
<reference evidence="10" key="1">
    <citation type="journal article" date="2019" name="Gigascience">
        <title>De novo genome assembly of the endangered Acer yangbiense, a plant species with extremely small populations endemic to Yunnan Province, China.</title>
        <authorList>
            <person name="Yang J."/>
            <person name="Wariss H.M."/>
            <person name="Tao L."/>
            <person name="Zhang R."/>
            <person name="Yun Q."/>
            <person name="Hollingsworth P."/>
            <person name="Dao Z."/>
            <person name="Luo G."/>
            <person name="Guo H."/>
            <person name="Ma Y."/>
            <person name="Sun W."/>
        </authorList>
    </citation>
    <scope>NUCLEOTIDE SEQUENCE [LARGE SCALE GENOMIC DNA]</scope>
    <source>
        <strain evidence="10">cv. Malutang</strain>
    </source>
</reference>
<feature type="domain" description="HD-Zip IV C-terminal" evidence="8">
    <location>
        <begin position="105"/>
        <end position="160"/>
    </location>
</feature>
<dbReference type="PANTHER" id="PTHR45654">
    <property type="entry name" value="HOMEOBOX-LEUCINE ZIPPER PROTEIN MERISTEM L1"/>
    <property type="match status" value="1"/>
</dbReference>
<dbReference type="OrthoDB" id="10584686at2759"/>
<dbReference type="InterPro" id="IPR057993">
    <property type="entry name" value="HD-Zip_IV_C"/>
</dbReference>